<dbReference type="AlphaFoldDB" id="A0A5C6F2T5"/>
<evidence type="ECO:0000256" key="2">
    <source>
        <dbReference type="ARBA" id="ARBA00023043"/>
    </source>
</evidence>
<dbReference type="Pfam" id="PF12796">
    <property type="entry name" value="Ank_2"/>
    <property type="match status" value="1"/>
</dbReference>
<dbReference type="PANTHER" id="PTHR24189:SF50">
    <property type="entry name" value="ANKYRIN REPEAT AND SOCS BOX PROTEIN 2"/>
    <property type="match status" value="1"/>
</dbReference>
<evidence type="ECO:0000256" key="3">
    <source>
        <dbReference type="PROSITE-ProRule" id="PRU00023"/>
    </source>
</evidence>
<dbReference type="InterPro" id="IPR050745">
    <property type="entry name" value="Multifunctional_regulatory"/>
</dbReference>
<dbReference type="SMART" id="SM00248">
    <property type="entry name" value="ANK"/>
    <property type="match status" value="2"/>
</dbReference>
<accession>A0A5C6F2T5</accession>
<dbReference type="Gene3D" id="1.25.40.20">
    <property type="entry name" value="Ankyrin repeat-containing domain"/>
    <property type="match status" value="1"/>
</dbReference>
<keyword evidence="2 3" id="KW-0040">ANK repeat</keyword>
<dbReference type="PROSITE" id="PS50088">
    <property type="entry name" value="ANK_REPEAT"/>
    <property type="match status" value="2"/>
</dbReference>
<reference evidence="4 5" key="1">
    <citation type="submission" date="2019-02" db="EMBL/GenBank/DDBJ databases">
        <title>Deep-cultivation of Planctomycetes and their phenomic and genomic characterization uncovers novel biology.</title>
        <authorList>
            <person name="Wiegand S."/>
            <person name="Jogler M."/>
            <person name="Boedeker C."/>
            <person name="Pinto D."/>
            <person name="Vollmers J."/>
            <person name="Rivas-Marin E."/>
            <person name="Kohn T."/>
            <person name="Peeters S.H."/>
            <person name="Heuer A."/>
            <person name="Rast P."/>
            <person name="Oberbeckmann S."/>
            <person name="Bunk B."/>
            <person name="Jeske O."/>
            <person name="Meyerdierks A."/>
            <person name="Storesund J.E."/>
            <person name="Kallscheuer N."/>
            <person name="Luecker S."/>
            <person name="Lage O.M."/>
            <person name="Pohl T."/>
            <person name="Merkel B.J."/>
            <person name="Hornburger P."/>
            <person name="Mueller R.-W."/>
            <person name="Bruemmer F."/>
            <person name="Labrenz M."/>
            <person name="Spormann A.M."/>
            <person name="Op Den Camp H."/>
            <person name="Overmann J."/>
            <person name="Amann R."/>
            <person name="Jetten M.S.M."/>
            <person name="Mascher T."/>
            <person name="Medema M.H."/>
            <person name="Devos D.P."/>
            <person name="Kaster A.-K."/>
            <person name="Ovreas L."/>
            <person name="Rohde M."/>
            <person name="Galperin M.Y."/>
            <person name="Jogler C."/>
        </authorList>
    </citation>
    <scope>NUCLEOTIDE SEQUENCE [LARGE SCALE GENOMIC DNA]</scope>
    <source>
        <strain evidence="4 5">Poly51</strain>
    </source>
</reference>
<evidence type="ECO:0000256" key="1">
    <source>
        <dbReference type="ARBA" id="ARBA00022737"/>
    </source>
</evidence>
<dbReference type="SUPFAM" id="SSF48403">
    <property type="entry name" value="Ankyrin repeat"/>
    <property type="match status" value="1"/>
</dbReference>
<organism evidence="4 5">
    <name type="scientific">Rubripirellula tenax</name>
    <dbReference type="NCBI Taxonomy" id="2528015"/>
    <lineage>
        <taxon>Bacteria</taxon>
        <taxon>Pseudomonadati</taxon>
        <taxon>Planctomycetota</taxon>
        <taxon>Planctomycetia</taxon>
        <taxon>Pirellulales</taxon>
        <taxon>Pirellulaceae</taxon>
        <taxon>Rubripirellula</taxon>
    </lineage>
</organism>
<name>A0A5C6F2T5_9BACT</name>
<gene>
    <name evidence="4" type="ORF">Poly51_30630</name>
</gene>
<feature type="repeat" description="ANK" evidence="3">
    <location>
        <begin position="39"/>
        <end position="67"/>
    </location>
</feature>
<dbReference type="PANTHER" id="PTHR24189">
    <property type="entry name" value="MYOTROPHIN"/>
    <property type="match status" value="1"/>
</dbReference>
<dbReference type="InterPro" id="IPR036770">
    <property type="entry name" value="Ankyrin_rpt-contain_sf"/>
</dbReference>
<dbReference type="Proteomes" id="UP000318288">
    <property type="component" value="Unassembled WGS sequence"/>
</dbReference>
<protein>
    <submittedName>
        <fullName evidence="4">Ankyrin repeats (3 copies)</fullName>
    </submittedName>
</protein>
<sequence>MVNELFCICCERDPDHADQLKRIDAAVTNGVDVHQSDKNGVTALHHAVRFRNPMAVQALIRHGTGVNRCCRRSGSTPLHRAVCNTGAPGTAGRTDAVREIIRILISAGADTTIANKSGKTPRDYVTDASLLVLLDAKHKA</sequence>
<dbReference type="PROSITE" id="PS50297">
    <property type="entry name" value="ANK_REP_REGION"/>
    <property type="match status" value="1"/>
</dbReference>
<comment type="caution">
    <text evidence="4">The sequence shown here is derived from an EMBL/GenBank/DDBJ whole genome shotgun (WGS) entry which is preliminary data.</text>
</comment>
<keyword evidence="1" id="KW-0677">Repeat</keyword>
<dbReference type="InterPro" id="IPR002110">
    <property type="entry name" value="Ankyrin_rpt"/>
</dbReference>
<dbReference type="OrthoDB" id="928522at2"/>
<proteinExistence type="predicted"/>
<evidence type="ECO:0000313" key="5">
    <source>
        <dbReference type="Proteomes" id="UP000318288"/>
    </source>
</evidence>
<feature type="repeat" description="ANK" evidence="3">
    <location>
        <begin position="73"/>
        <end position="116"/>
    </location>
</feature>
<dbReference type="RefSeq" id="WP_146458580.1">
    <property type="nucleotide sequence ID" value="NZ_SJPW01000004.1"/>
</dbReference>
<evidence type="ECO:0000313" key="4">
    <source>
        <dbReference type="EMBL" id="TWU54346.1"/>
    </source>
</evidence>
<dbReference type="EMBL" id="SJPW01000004">
    <property type="protein sequence ID" value="TWU54346.1"/>
    <property type="molecule type" value="Genomic_DNA"/>
</dbReference>
<keyword evidence="5" id="KW-1185">Reference proteome</keyword>